<name>K5X2R8_AGABU</name>
<dbReference type="Proteomes" id="UP000008493">
    <property type="component" value="Unassembled WGS sequence"/>
</dbReference>
<dbReference type="EMBL" id="JH971397">
    <property type="protein sequence ID" value="EKM77202.1"/>
    <property type="molecule type" value="Genomic_DNA"/>
</dbReference>
<dbReference type="GeneID" id="18827258"/>
<accession>K5X2R8</accession>
<evidence type="ECO:0000313" key="2">
    <source>
        <dbReference type="EMBL" id="EKM77202.1"/>
    </source>
</evidence>
<evidence type="ECO:0000256" key="1">
    <source>
        <dbReference type="SAM" id="MobiDB-lite"/>
    </source>
</evidence>
<feature type="region of interest" description="Disordered" evidence="1">
    <location>
        <begin position="1"/>
        <end position="24"/>
    </location>
</feature>
<evidence type="ECO:0000313" key="3">
    <source>
        <dbReference type="Proteomes" id="UP000008493"/>
    </source>
</evidence>
<keyword evidence="3" id="KW-1185">Reference proteome</keyword>
<sequence length="154" mass="17389">MSGSRVAIHNTQGKGKARSNPKSILSNPAEEIIDRFKNQGEKNSAKNLKDLVQYPEIFSRLVGYTNNPDIERHISVRTFSRVKEDDILNMGVEILPDISFRSLAQTIRSSSIAEDFNFVDILLRFQSNPFLESVGERAFQSAVGLLRLEIQGHR</sequence>
<reference evidence="3" key="1">
    <citation type="journal article" date="2012" name="Proc. Natl. Acad. Sci. U.S.A.">
        <title>Genome sequence of the button mushroom Agaricus bisporus reveals mechanisms governing adaptation to a humic-rich ecological niche.</title>
        <authorList>
            <person name="Morin E."/>
            <person name="Kohler A."/>
            <person name="Baker A.R."/>
            <person name="Foulongne-Oriol M."/>
            <person name="Lombard V."/>
            <person name="Nagy L.G."/>
            <person name="Ohm R.A."/>
            <person name="Patyshakuliyeva A."/>
            <person name="Brun A."/>
            <person name="Aerts A.L."/>
            <person name="Bailey A.M."/>
            <person name="Billette C."/>
            <person name="Coutinho P.M."/>
            <person name="Deakin G."/>
            <person name="Doddapaneni H."/>
            <person name="Floudas D."/>
            <person name="Grimwood J."/>
            <person name="Hilden K."/>
            <person name="Kuees U."/>
            <person name="LaButti K.M."/>
            <person name="Lapidus A."/>
            <person name="Lindquist E.A."/>
            <person name="Lucas S.M."/>
            <person name="Murat C."/>
            <person name="Riley R.W."/>
            <person name="Salamov A.A."/>
            <person name="Schmutz J."/>
            <person name="Subramanian V."/>
            <person name="Woesten H.A.B."/>
            <person name="Xu J."/>
            <person name="Eastwood D.C."/>
            <person name="Foster G.D."/>
            <person name="Sonnenberg A.S."/>
            <person name="Cullen D."/>
            <person name="de Vries R.P."/>
            <person name="Lundell T."/>
            <person name="Hibbett D.S."/>
            <person name="Henrissat B."/>
            <person name="Burton K.S."/>
            <person name="Kerrigan R.W."/>
            <person name="Challen M.P."/>
            <person name="Grigoriev I.V."/>
            <person name="Martin F."/>
        </authorList>
    </citation>
    <scope>NUCLEOTIDE SEQUENCE [LARGE SCALE GENOMIC DNA]</scope>
    <source>
        <strain evidence="3">JB137-S8 / ATCC MYA-4627 / FGSC 10392</strain>
    </source>
</reference>
<dbReference type="RefSeq" id="XP_007332191.1">
    <property type="nucleotide sequence ID" value="XM_007332129.1"/>
</dbReference>
<gene>
    <name evidence="2" type="ORF">AGABI1DRAFT_130619</name>
</gene>
<feature type="compositionally biased region" description="Polar residues" evidence="1">
    <location>
        <begin position="1"/>
        <end position="13"/>
    </location>
</feature>
<dbReference type="AlphaFoldDB" id="K5X2R8"/>
<organism evidence="2 3">
    <name type="scientific">Agaricus bisporus var. burnettii (strain JB137-S8 / ATCC MYA-4627 / FGSC 10392)</name>
    <name type="common">White button mushroom</name>
    <dbReference type="NCBI Taxonomy" id="597362"/>
    <lineage>
        <taxon>Eukaryota</taxon>
        <taxon>Fungi</taxon>
        <taxon>Dikarya</taxon>
        <taxon>Basidiomycota</taxon>
        <taxon>Agaricomycotina</taxon>
        <taxon>Agaricomycetes</taxon>
        <taxon>Agaricomycetidae</taxon>
        <taxon>Agaricales</taxon>
        <taxon>Agaricineae</taxon>
        <taxon>Agaricaceae</taxon>
        <taxon>Agaricus</taxon>
    </lineage>
</organism>
<dbReference type="KEGG" id="abp:AGABI1DRAFT130619"/>
<protein>
    <submittedName>
        <fullName evidence="2">Uncharacterized protein</fullName>
    </submittedName>
</protein>
<dbReference type="HOGENOM" id="CLU_1703700_0_0_1"/>
<dbReference type="InParanoid" id="K5X2R8"/>
<proteinExistence type="predicted"/>